<dbReference type="AlphaFoldDB" id="A0A1G7BYU7"/>
<evidence type="ECO:0000256" key="3">
    <source>
        <dbReference type="ARBA" id="ARBA00023141"/>
    </source>
</evidence>
<dbReference type="EC" id="1.3.1.12" evidence="6"/>
<dbReference type="PROSITE" id="PS51176">
    <property type="entry name" value="PDH_ADH"/>
    <property type="match status" value="1"/>
</dbReference>
<dbReference type="SUPFAM" id="SSF48179">
    <property type="entry name" value="6-phosphogluconate dehydrogenase C-terminal domain-like"/>
    <property type="match status" value="1"/>
</dbReference>
<keyword evidence="3" id="KW-0028">Amino-acid biosynthesis</keyword>
<dbReference type="EMBL" id="FNAU01000006">
    <property type="protein sequence ID" value="SDE32232.1"/>
    <property type="molecule type" value="Genomic_DNA"/>
</dbReference>
<dbReference type="NCBIfam" id="NF005111">
    <property type="entry name" value="PRK06545.2-3"/>
    <property type="match status" value="1"/>
</dbReference>
<accession>A0A1G7BYU7</accession>
<reference evidence="8" key="2">
    <citation type="submission" date="2016-10" db="EMBL/GenBank/DDBJ databases">
        <authorList>
            <person name="Varghese N."/>
        </authorList>
    </citation>
    <scope>NUCLEOTIDE SEQUENCE [LARGE SCALE GENOMIC DNA]</scope>
    <source>
        <strain evidence="8">DSM 20639</strain>
    </source>
</reference>
<dbReference type="InterPro" id="IPR045865">
    <property type="entry name" value="ACT-like_dom_sf"/>
</dbReference>
<evidence type="ECO:0000256" key="1">
    <source>
        <dbReference type="ARBA" id="ARBA00007964"/>
    </source>
</evidence>
<dbReference type="InterPro" id="IPR046826">
    <property type="entry name" value="PDH_N"/>
</dbReference>
<evidence type="ECO:0000256" key="2">
    <source>
        <dbReference type="ARBA" id="ARBA00023002"/>
    </source>
</evidence>
<protein>
    <submittedName>
        <fullName evidence="7">Prephenate dehydrogenase</fullName>
        <ecNumber evidence="6">1.3.1.12</ecNumber>
    </submittedName>
</protein>
<dbReference type="InterPro" id="IPR008927">
    <property type="entry name" value="6-PGluconate_DH-like_C_sf"/>
</dbReference>
<dbReference type="Pfam" id="PF02153">
    <property type="entry name" value="PDH_N"/>
    <property type="match status" value="1"/>
</dbReference>
<dbReference type="EMBL" id="JAWNFU010000002">
    <property type="protein sequence ID" value="MDY5153097.1"/>
    <property type="molecule type" value="Genomic_DNA"/>
</dbReference>
<sequence>MFSTVRIIGAGLLGASLGLRLQLSGSQIDLEDASPVAVALARDLGAGQVAGPDSATPELVIVAVPPDVTAQLVCQALDRFPQALVIDVASVKEKIAEQVADHPHAARYLGCHPMAGRERSGAIAADADLFEGRPWVICPRPENRKEDISRIQNLAIEVGSVPRIMPAAEHDEAVALVSHVPQLASSLVAGALRDASEDQLALAGQGLRDTTRIAHSDASLWASIAAGNCARIAPIMRQISAEAATLAQAMEASTDDPVTGPAALAVAKVVAAGNEGVNRIPGKHGGAPRRYATVTVLVPDKPGQLGRLFGDAGEIGVNIEDLRMEHSLNQKVGRVDLSVVPARADFLAHGLEARGWQVILEEGTQ</sequence>
<dbReference type="Proteomes" id="UP000182744">
    <property type="component" value="Unassembled WGS sequence"/>
</dbReference>
<comment type="pathway">
    <text evidence="4">Amino-acid biosynthesis.</text>
</comment>
<reference evidence="6" key="3">
    <citation type="submission" date="2023-10" db="EMBL/GenBank/DDBJ databases">
        <title>Whole Genome based description of the genera Actinobaculum and Actinotignum reveals a complex phylogenetic relationship within the species included in the genus Actinotignum.</title>
        <authorList>
            <person name="Jensen C.S."/>
            <person name="Dargis R."/>
            <person name="Kemp M."/>
            <person name="Christensen J.J."/>
        </authorList>
    </citation>
    <scope>NUCLEOTIDE SEQUENCE</scope>
    <source>
        <strain evidence="6">Actinobaculum_suis_CCUG19206T</strain>
    </source>
</reference>
<organism evidence="7 8">
    <name type="scientific">Actinobaculum suis</name>
    <dbReference type="NCBI Taxonomy" id="1657"/>
    <lineage>
        <taxon>Bacteria</taxon>
        <taxon>Bacillati</taxon>
        <taxon>Actinomycetota</taxon>
        <taxon>Actinomycetes</taxon>
        <taxon>Actinomycetales</taxon>
        <taxon>Actinomycetaceae</taxon>
        <taxon>Actinobaculum</taxon>
    </lineage>
</organism>
<dbReference type="Gene3D" id="1.10.3660.10">
    <property type="entry name" value="6-phosphogluconate dehydrogenase C-terminal like domain"/>
    <property type="match status" value="1"/>
</dbReference>
<evidence type="ECO:0000259" key="5">
    <source>
        <dbReference type="PROSITE" id="PS51176"/>
    </source>
</evidence>
<evidence type="ECO:0000313" key="7">
    <source>
        <dbReference type="EMBL" id="SDE32232.1"/>
    </source>
</evidence>
<dbReference type="PANTHER" id="PTHR21363:SF0">
    <property type="entry name" value="PREPHENATE DEHYDROGENASE [NADP(+)]"/>
    <property type="match status" value="1"/>
</dbReference>
<dbReference type="InterPro" id="IPR046825">
    <property type="entry name" value="PDH_C"/>
</dbReference>
<dbReference type="GO" id="GO:0006571">
    <property type="term" value="P:tyrosine biosynthetic process"/>
    <property type="evidence" value="ECO:0007669"/>
    <property type="project" value="InterPro"/>
</dbReference>
<feature type="domain" description="Prephenate/arogenate dehydrogenase" evidence="5">
    <location>
        <begin position="3"/>
        <end position="280"/>
    </location>
</feature>
<dbReference type="GO" id="GO:0070403">
    <property type="term" value="F:NAD+ binding"/>
    <property type="evidence" value="ECO:0007669"/>
    <property type="project" value="InterPro"/>
</dbReference>
<dbReference type="InterPro" id="IPR003099">
    <property type="entry name" value="Prephen_DH"/>
</dbReference>
<dbReference type="NCBIfam" id="NF005112">
    <property type="entry name" value="PRK06545.2-4"/>
    <property type="match status" value="1"/>
</dbReference>
<keyword evidence="2 6" id="KW-0560">Oxidoreductase</keyword>
<keyword evidence="8" id="KW-1185">Reference proteome</keyword>
<dbReference type="InterPro" id="IPR050812">
    <property type="entry name" value="Preph/Arog_dehydrog"/>
</dbReference>
<dbReference type="Proteomes" id="UP001273799">
    <property type="component" value="Unassembled WGS sequence"/>
</dbReference>
<dbReference type="Pfam" id="PF20463">
    <property type="entry name" value="PDH_C"/>
    <property type="match status" value="1"/>
</dbReference>
<dbReference type="SUPFAM" id="SSF55021">
    <property type="entry name" value="ACT-like"/>
    <property type="match status" value="1"/>
</dbReference>
<keyword evidence="3" id="KW-0057">Aromatic amino acid biosynthesis</keyword>
<reference evidence="7" key="1">
    <citation type="submission" date="2016-10" db="EMBL/GenBank/DDBJ databases">
        <authorList>
            <person name="de Groot N.N."/>
        </authorList>
    </citation>
    <scope>NUCLEOTIDE SEQUENCE [LARGE SCALE GENOMIC DNA]</scope>
    <source>
        <strain evidence="7">DSM 20639</strain>
    </source>
</reference>
<dbReference type="GO" id="GO:0008977">
    <property type="term" value="F:prephenate dehydrogenase (NAD+) activity"/>
    <property type="evidence" value="ECO:0007669"/>
    <property type="project" value="UniProtKB-EC"/>
</dbReference>
<comment type="similarity">
    <text evidence="1">Belongs to the prephenate/arogenate dehydrogenase family.</text>
</comment>
<evidence type="ECO:0000313" key="8">
    <source>
        <dbReference type="Proteomes" id="UP000182744"/>
    </source>
</evidence>
<dbReference type="Gene3D" id="3.40.50.720">
    <property type="entry name" value="NAD(P)-binding Rossmann-like Domain"/>
    <property type="match status" value="1"/>
</dbReference>
<dbReference type="GO" id="GO:0004665">
    <property type="term" value="F:prephenate dehydrogenase (NADP+) activity"/>
    <property type="evidence" value="ECO:0007669"/>
    <property type="project" value="InterPro"/>
</dbReference>
<evidence type="ECO:0000256" key="4">
    <source>
        <dbReference type="ARBA" id="ARBA00029440"/>
    </source>
</evidence>
<evidence type="ECO:0000313" key="6">
    <source>
        <dbReference type="EMBL" id="MDY5153097.1"/>
    </source>
</evidence>
<dbReference type="PANTHER" id="PTHR21363">
    <property type="entry name" value="PREPHENATE DEHYDROGENASE"/>
    <property type="match status" value="1"/>
</dbReference>
<dbReference type="InterPro" id="IPR036291">
    <property type="entry name" value="NAD(P)-bd_dom_sf"/>
</dbReference>
<gene>
    <name evidence="6" type="ORF">R6G71_03405</name>
    <name evidence="7" type="ORF">SAMN05421878_10641</name>
</gene>
<dbReference type="SUPFAM" id="SSF51735">
    <property type="entry name" value="NAD(P)-binding Rossmann-fold domains"/>
    <property type="match status" value="1"/>
</dbReference>
<proteinExistence type="inferred from homology"/>
<name>A0A1G7BYU7_9ACTO</name>
<dbReference type="RefSeq" id="WP_074662106.1">
    <property type="nucleotide sequence ID" value="NZ_FNAU01000006.1"/>
</dbReference>